<evidence type="ECO:0000313" key="8">
    <source>
        <dbReference type="EMBL" id="PVH19182.1"/>
    </source>
</evidence>
<evidence type="ECO:0000313" key="9">
    <source>
        <dbReference type="Proteomes" id="UP000244309"/>
    </source>
</evidence>
<dbReference type="Gene3D" id="1.10.472.10">
    <property type="entry name" value="Cyclin-like"/>
    <property type="match status" value="2"/>
</dbReference>
<dbReference type="PROSITE" id="PS00292">
    <property type="entry name" value="CYCLINS"/>
    <property type="match status" value="1"/>
</dbReference>
<dbReference type="GO" id="GO:0051726">
    <property type="term" value="P:regulation of cell cycle"/>
    <property type="evidence" value="ECO:0007669"/>
    <property type="project" value="UniProtKB-ARBA"/>
</dbReference>
<feature type="compositionally biased region" description="Low complexity" evidence="6">
    <location>
        <begin position="388"/>
        <end position="405"/>
    </location>
</feature>
<dbReference type="GeneID" id="37006814"/>
<evidence type="ECO:0000256" key="1">
    <source>
        <dbReference type="ARBA" id="ARBA00008742"/>
    </source>
</evidence>
<keyword evidence="4" id="KW-0131">Cell cycle</keyword>
<dbReference type="VEuPathDB" id="FungiDB:CXQ85_001483"/>
<dbReference type="InterPro" id="IPR013763">
    <property type="entry name" value="Cyclin-like_dom"/>
</dbReference>
<feature type="compositionally biased region" description="Polar residues" evidence="6">
    <location>
        <begin position="417"/>
        <end position="430"/>
    </location>
</feature>
<dbReference type="InterPro" id="IPR048258">
    <property type="entry name" value="Cyclins_cyclin-box"/>
</dbReference>
<dbReference type="AlphaFoldDB" id="A0A2V1AN90"/>
<feature type="compositionally biased region" description="Polar residues" evidence="6">
    <location>
        <begin position="339"/>
        <end position="352"/>
    </location>
</feature>
<keyword evidence="3 5" id="KW-0195">Cyclin</keyword>
<dbReference type="InterPro" id="IPR006671">
    <property type="entry name" value="Cyclin_N"/>
</dbReference>
<evidence type="ECO:0000256" key="2">
    <source>
        <dbReference type="ARBA" id="ARBA00022618"/>
    </source>
</evidence>
<dbReference type="GO" id="GO:0016538">
    <property type="term" value="F:cyclin-dependent protein serine/threonine kinase regulator activity"/>
    <property type="evidence" value="ECO:0007669"/>
    <property type="project" value="UniProtKB-ARBA"/>
</dbReference>
<comment type="similarity">
    <text evidence="1 5">Belongs to the cyclin family.</text>
</comment>
<dbReference type="InterPro" id="IPR036915">
    <property type="entry name" value="Cyclin-like_sf"/>
</dbReference>
<dbReference type="PANTHER" id="PTHR10177">
    <property type="entry name" value="CYCLINS"/>
    <property type="match status" value="1"/>
</dbReference>
<evidence type="ECO:0000256" key="6">
    <source>
        <dbReference type="SAM" id="MobiDB-lite"/>
    </source>
</evidence>
<dbReference type="GO" id="GO:0051301">
    <property type="term" value="P:cell division"/>
    <property type="evidence" value="ECO:0007669"/>
    <property type="project" value="UniProtKB-KW"/>
</dbReference>
<dbReference type="SUPFAM" id="SSF47954">
    <property type="entry name" value="Cyclin-like"/>
    <property type="match status" value="1"/>
</dbReference>
<dbReference type="RefSeq" id="XP_025340122.1">
    <property type="nucleotide sequence ID" value="XM_025485191.1"/>
</dbReference>
<dbReference type="FunFam" id="1.10.472.10:FF:000010">
    <property type="entry name" value="G1/S-specific cyclin Cln1"/>
    <property type="match status" value="1"/>
</dbReference>
<evidence type="ECO:0000256" key="4">
    <source>
        <dbReference type="ARBA" id="ARBA00023306"/>
    </source>
</evidence>
<name>A0A2V1AN90_9ASCO</name>
<dbReference type="Proteomes" id="UP000244309">
    <property type="component" value="Unassembled WGS sequence"/>
</dbReference>
<feature type="compositionally biased region" description="Polar residues" evidence="6">
    <location>
        <begin position="359"/>
        <end position="378"/>
    </location>
</feature>
<feature type="domain" description="Cyclin-like" evidence="7">
    <location>
        <begin position="77"/>
        <end position="160"/>
    </location>
</feature>
<keyword evidence="2" id="KW-0132">Cell division</keyword>
<dbReference type="EMBL" id="PKFO01000001">
    <property type="protein sequence ID" value="PVH19182.1"/>
    <property type="molecule type" value="Genomic_DNA"/>
</dbReference>
<feature type="region of interest" description="Disordered" evidence="6">
    <location>
        <begin position="325"/>
        <end position="455"/>
    </location>
</feature>
<keyword evidence="9" id="KW-1185">Reference proteome</keyword>
<dbReference type="STRING" id="45357.A0A2V1AN90"/>
<reference evidence="8 9" key="1">
    <citation type="submission" date="2017-12" db="EMBL/GenBank/DDBJ databases">
        <title>Genome Sequence of a Multidrug-Resistant Candida haemulonii Isolate from a Patient with Chronic Leg Ulcers in Israel.</title>
        <authorList>
            <person name="Chow N.A."/>
            <person name="Gade L."/>
            <person name="Batra D."/>
            <person name="Rowe L.A."/>
            <person name="Ben-Ami R."/>
            <person name="Loparev V.N."/>
            <person name="Litvintseva A.P."/>
        </authorList>
    </citation>
    <scope>NUCLEOTIDE SEQUENCE [LARGE SCALE GENOMIC DNA]</scope>
    <source>
        <strain evidence="8 9">B11899</strain>
    </source>
</reference>
<sequence length="466" mass="51713">MSSPDFYHNVRVSQASLKAQDVRLQLAEYKAHKAHVDEYKLDIHHHLLDLDSKTRPNLHLIQQQPEINLRMRPLLLDFLMDVINKLNLSKSTFPLTVNIIDRYCSVRIVKKQHYQLLGLTALWIACKNLDSKFRIPSLNDLCNCFGDGNHVLKSLGWLVDAPTFDGFVDLYINALASSHFLAGSKNPHKACNDVKIVAIYICELIQFYPNIYFNYSSPKIALMSVLLACLILNTSNDFTTHAFLTYVAVETEVPIVNHSTYNSAFSLLIKVLKCPPPSLKTKYFNEDSRFLNLMKQLVAFTWKHLAPNSVFSHTGAAPTSSDCGVIELNTPVSRDEPSSRSPTGSIGGSVTPQFYPATPISSSISPKNGEVNNFSSCEPPTMTRPALTPQVSAPATATTTSQPGTYAKPFGLHALSPRSQRTLPSPNLSPAESDRAMFGGKRSYEQAHAPGVKRSKSMSKAVFYIH</sequence>
<dbReference type="Pfam" id="PF00134">
    <property type="entry name" value="Cyclin_N"/>
    <property type="match status" value="1"/>
</dbReference>
<dbReference type="OrthoDB" id="5590282at2759"/>
<protein>
    <recommendedName>
        <fullName evidence="7">Cyclin-like domain-containing protein</fullName>
    </recommendedName>
</protein>
<comment type="caution">
    <text evidence="8">The sequence shown here is derived from an EMBL/GenBank/DDBJ whole genome shotgun (WGS) entry which is preliminary data.</text>
</comment>
<organism evidence="8 9">
    <name type="scientific">Candidozyma haemuli</name>
    <dbReference type="NCBI Taxonomy" id="45357"/>
    <lineage>
        <taxon>Eukaryota</taxon>
        <taxon>Fungi</taxon>
        <taxon>Dikarya</taxon>
        <taxon>Ascomycota</taxon>
        <taxon>Saccharomycotina</taxon>
        <taxon>Pichiomycetes</taxon>
        <taxon>Metschnikowiaceae</taxon>
        <taxon>Candidozyma</taxon>
    </lineage>
</organism>
<accession>A0A2V1AN90</accession>
<proteinExistence type="inferred from homology"/>
<dbReference type="CDD" id="cd20559">
    <property type="entry name" value="CYCLIN_ScCLN_like"/>
    <property type="match status" value="1"/>
</dbReference>
<evidence type="ECO:0000259" key="7">
    <source>
        <dbReference type="SMART" id="SM00385"/>
    </source>
</evidence>
<dbReference type="SMART" id="SM00385">
    <property type="entry name" value="CYCLIN"/>
    <property type="match status" value="1"/>
</dbReference>
<evidence type="ECO:0000256" key="5">
    <source>
        <dbReference type="RuleBase" id="RU000383"/>
    </source>
</evidence>
<gene>
    <name evidence="8" type="ORF">CXQ85_001483</name>
</gene>
<dbReference type="InterPro" id="IPR039361">
    <property type="entry name" value="Cyclin"/>
</dbReference>
<evidence type="ECO:0000256" key="3">
    <source>
        <dbReference type="ARBA" id="ARBA00023127"/>
    </source>
</evidence>
<dbReference type="GO" id="GO:0044843">
    <property type="term" value="P:cell cycle G1/S phase transition"/>
    <property type="evidence" value="ECO:0007669"/>
    <property type="project" value="UniProtKB-ARBA"/>
</dbReference>